<proteinExistence type="inferred from homology"/>
<keyword evidence="2 4" id="KW-0175">Coiled coil</keyword>
<dbReference type="Gene3D" id="1.20.5.1160">
    <property type="entry name" value="Vasodilator-stimulated phosphoprotein"/>
    <property type="match status" value="1"/>
</dbReference>
<dbReference type="Gene3D" id="1.20.5.500">
    <property type="entry name" value="Single helix bin"/>
    <property type="match status" value="1"/>
</dbReference>
<evidence type="ECO:0000313" key="6">
    <source>
        <dbReference type="EMBL" id="EEN57323.1"/>
    </source>
</evidence>
<dbReference type="FunCoup" id="C3YQY2">
    <property type="interactions" value="585"/>
</dbReference>
<dbReference type="FunFam" id="1.20.5.1160:FF:000001">
    <property type="entry name" value="Keratin type II"/>
    <property type="match status" value="1"/>
</dbReference>
<dbReference type="PROSITE" id="PS51842">
    <property type="entry name" value="IF_ROD_2"/>
    <property type="match status" value="1"/>
</dbReference>
<dbReference type="SMART" id="SM01391">
    <property type="entry name" value="Filament"/>
    <property type="match status" value="1"/>
</dbReference>
<evidence type="ECO:0000256" key="1">
    <source>
        <dbReference type="ARBA" id="ARBA00022754"/>
    </source>
</evidence>
<dbReference type="AlphaFoldDB" id="C3YQY2"/>
<name>C3YQY2_BRAFL</name>
<dbReference type="InterPro" id="IPR039008">
    <property type="entry name" value="IF_rod_dom"/>
</dbReference>
<dbReference type="PANTHER" id="PTHR45652">
    <property type="entry name" value="GLIAL FIBRILLARY ACIDIC PROTEIN"/>
    <property type="match status" value="1"/>
</dbReference>
<feature type="domain" description="IF rod" evidence="5">
    <location>
        <begin position="35"/>
        <end position="348"/>
    </location>
</feature>
<evidence type="ECO:0000256" key="4">
    <source>
        <dbReference type="SAM" id="Coils"/>
    </source>
</evidence>
<evidence type="ECO:0000259" key="5">
    <source>
        <dbReference type="PROSITE" id="PS51842"/>
    </source>
</evidence>
<dbReference type="InParanoid" id="C3YQY2"/>
<reference evidence="6" key="1">
    <citation type="journal article" date="2008" name="Nature">
        <title>The amphioxus genome and the evolution of the chordate karyotype.</title>
        <authorList>
            <consortium name="US DOE Joint Genome Institute (JGI-PGF)"/>
            <person name="Putnam N.H."/>
            <person name="Butts T."/>
            <person name="Ferrier D.E.K."/>
            <person name="Furlong R.F."/>
            <person name="Hellsten U."/>
            <person name="Kawashima T."/>
            <person name="Robinson-Rechavi M."/>
            <person name="Shoguchi E."/>
            <person name="Terry A."/>
            <person name="Yu J.-K."/>
            <person name="Benito-Gutierrez E.L."/>
            <person name="Dubchak I."/>
            <person name="Garcia-Fernandez J."/>
            <person name="Gibson-Brown J.J."/>
            <person name="Grigoriev I.V."/>
            <person name="Horton A.C."/>
            <person name="de Jong P.J."/>
            <person name="Jurka J."/>
            <person name="Kapitonov V.V."/>
            <person name="Kohara Y."/>
            <person name="Kuroki Y."/>
            <person name="Lindquist E."/>
            <person name="Lucas S."/>
            <person name="Osoegawa K."/>
            <person name="Pennacchio L.A."/>
            <person name="Salamov A.A."/>
            <person name="Satou Y."/>
            <person name="Sauka-Spengler T."/>
            <person name="Schmutz J."/>
            <person name="Shin-I T."/>
            <person name="Toyoda A."/>
            <person name="Bronner-Fraser M."/>
            <person name="Fujiyama A."/>
            <person name="Holland L.Z."/>
            <person name="Holland P.W.H."/>
            <person name="Satoh N."/>
            <person name="Rokhsar D.S."/>
        </authorList>
    </citation>
    <scope>NUCLEOTIDE SEQUENCE [LARGE SCALE GENOMIC DNA]</scope>
    <source>
        <strain evidence="6">S238N-H82</strain>
        <tissue evidence="6">Testes</tissue>
    </source>
</reference>
<dbReference type="PROSITE" id="PS00226">
    <property type="entry name" value="IF_ROD_1"/>
    <property type="match status" value="1"/>
</dbReference>
<evidence type="ECO:0000256" key="2">
    <source>
        <dbReference type="ARBA" id="ARBA00023054"/>
    </source>
</evidence>
<dbReference type="EMBL" id="GG666544">
    <property type="protein sequence ID" value="EEN57323.1"/>
    <property type="molecule type" value="Genomic_DNA"/>
</dbReference>
<dbReference type="GO" id="GO:0005882">
    <property type="term" value="C:intermediate filament"/>
    <property type="evidence" value="ECO:0007669"/>
    <property type="project" value="UniProtKB-KW"/>
</dbReference>
<sequence length="351" mass="39723">MATKGRAGVGGGKYYIATDGAVQTLADARVTRSGEKRELVVLNDRFASYIEKVRSLQERNTKLTTQIRIQEASRSEESNISELYETELTELRALVDQLTQETAQQETERASWQAQSEEWQARCEAETAANAARRTELAAVKREVDAATVERVGVENRLTTAQEEIDFLKTVYAEETRRVQSQLNEAVAIAETETPFFAGPDLSETLREIRLQYEIMGQANREEAEAKYKVKFSELSRQREADSEALLALRSELTNLKVTLQSITGETEALRSKSGSLETTMVETEARRQREIAEYKVAIAELERQMERMRGEMTQHSVEYQELMNIKMSLDVEIAAYRKLLEGGTGVRMLS</sequence>
<dbReference type="Gene3D" id="1.20.5.170">
    <property type="match status" value="1"/>
</dbReference>
<organism>
    <name type="scientific">Branchiostoma floridae</name>
    <name type="common">Florida lancelet</name>
    <name type="synonym">Amphioxus</name>
    <dbReference type="NCBI Taxonomy" id="7739"/>
    <lineage>
        <taxon>Eukaryota</taxon>
        <taxon>Metazoa</taxon>
        <taxon>Chordata</taxon>
        <taxon>Cephalochordata</taxon>
        <taxon>Leptocardii</taxon>
        <taxon>Amphioxiformes</taxon>
        <taxon>Branchiostomatidae</taxon>
        <taxon>Branchiostoma</taxon>
    </lineage>
</organism>
<dbReference type="InterPro" id="IPR018039">
    <property type="entry name" value="IF_conserved"/>
</dbReference>
<accession>C3YQY2</accession>
<dbReference type="PANTHER" id="PTHR45652:SF21">
    <property type="entry name" value="ZINC FINGER CCCH DOMAIN-CONTAINING PROTEIN 13-LIKE ISOFORM X1"/>
    <property type="match status" value="1"/>
</dbReference>
<dbReference type="SUPFAM" id="SSF64593">
    <property type="entry name" value="Intermediate filament protein, coiled coil region"/>
    <property type="match status" value="2"/>
</dbReference>
<gene>
    <name evidence="6" type="ORF">BRAFLDRAFT_281325</name>
</gene>
<protein>
    <recommendedName>
        <fullName evidence="5">IF rod domain-containing protein</fullName>
    </recommendedName>
</protein>
<feature type="coiled-coil region" evidence="4">
    <location>
        <begin position="285"/>
        <end position="319"/>
    </location>
</feature>
<evidence type="ECO:0000256" key="3">
    <source>
        <dbReference type="RuleBase" id="RU000685"/>
    </source>
</evidence>
<dbReference type="Pfam" id="PF00038">
    <property type="entry name" value="Filament"/>
    <property type="match status" value="1"/>
</dbReference>
<dbReference type="FunFam" id="1.20.5.170:FF:000002">
    <property type="entry name" value="Type I keratin KA11"/>
    <property type="match status" value="1"/>
</dbReference>
<dbReference type="InterPro" id="IPR050405">
    <property type="entry name" value="Intermediate_filament"/>
</dbReference>
<keyword evidence="1 3" id="KW-0403">Intermediate filament</keyword>
<feature type="coiled-coil region" evidence="4">
    <location>
        <begin position="81"/>
        <end position="115"/>
    </location>
</feature>
<comment type="similarity">
    <text evidence="3">Belongs to the intermediate filament family.</text>
</comment>